<keyword evidence="2" id="KW-0489">Methyltransferase</keyword>
<dbReference type="Pfam" id="PF08241">
    <property type="entry name" value="Methyltransf_11"/>
    <property type="match status" value="1"/>
</dbReference>
<evidence type="ECO:0000313" key="2">
    <source>
        <dbReference type="EMBL" id="GAA3705296.1"/>
    </source>
</evidence>
<evidence type="ECO:0000313" key="3">
    <source>
        <dbReference type="Proteomes" id="UP001500051"/>
    </source>
</evidence>
<accession>A0ABP7DMB4</accession>
<comment type="caution">
    <text evidence="2">The sequence shown here is derived from an EMBL/GenBank/DDBJ whole genome shotgun (WGS) entry which is preliminary data.</text>
</comment>
<dbReference type="GO" id="GO:0008168">
    <property type="term" value="F:methyltransferase activity"/>
    <property type="evidence" value="ECO:0007669"/>
    <property type="project" value="UniProtKB-KW"/>
</dbReference>
<feature type="domain" description="Methyltransferase type 11" evidence="1">
    <location>
        <begin position="62"/>
        <end position="154"/>
    </location>
</feature>
<dbReference type="EMBL" id="BAAAYX010000009">
    <property type="protein sequence ID" value="GAA3705296.1"/>
    <property type="molecule type" value="Genomic_DNA"/>
</dbReference>
<proteinExistence type="predicted"/>
<keyword evidence="3" id="KW-1185">Reference proteome</keyword>
<organism evidence="2 3">
    <name type="scientific">Microlunatus aurantiacus</name>
    <dbReference type="NCBI Taxonomy" id="446786"/>
    <lineage>
        <taxon>Bacteria</taxon>
        <taxon>Bacillati</taxon>
        <taxon>Actinomycetota</taxon>
        <taxon>Actinomycetes</taxon>
        <taxon>Propionibacteriales</taxon>
        <taxon>Propionibacteriaceae</taxon>
        <taxon>Microlunatus</taxon>
    </lineage>
</organism>
<dbReference type="CDD" id="cd02440">
    <property type="entry name" value="AdoMet_MTases"/>
    <property type="match status" value="1"/>
</dbReference>
<sequence length="224" mass="23419">MVCWGMSDLSWVPTYYDDVASSYDESRGGVERARAVVRALGTLVRPPGPSVAAAASRRERCLDVAGGTGIVSAELAAAGWSVVVLDRSAGMLAEAAGRLPGRVLRADADRLPVRTASLDLVTIIWMLNLLDVATADAVLAETARVLRPGGRLVLTADKELAHASTTTVRSDDSERLGTVLPGWGLDPAGTATFSAPSPWGSARVGDPLFRLAAFRRAGGPDRGP</sequence>
<dbReference type="InterPro" id="IPR029063">
    <property type="entry name" value="SAM-dependent_MTases_sf"/>
</dbReference>
<dbReference type="Proteomes" id="UP001500051">
    <property type="component" value="Unassembled WGS sequence"/>
</dbReference>
<dbReference type="GO" id="GO:0032259">
    <property type="term" value="P:methylation"/>
    <property type="evidence" value="ECO:0007669"/>
    <property type="project" value="UniProtKB-KW"/>
</dbReference>
<protein>
    <submittedName>
        <fullName evidence="2">Class I SAM-dependent methyltransferase</fullName>
    </submittedName>
</protein>
<dbReference type="PANTHER" id="PTHR43591:SF24">
    <property type="entry name" value="2-METHOXY-6-POLYPRENYL-1,4-BENZOQUINOL METHYLASE, MITOCHONDRIAL"/>
    <property type="match status" value="1"/>
</dbReference>
<keyword evidence="2" id="KW-0808">Transferase</keyword>
<gene>
    <name evidence="2" type="ORF">GCM10022204_23460</name>
</gene>
<dbReference type="Gene3D" id="3.40.50.150">
    <property type="entry name" value="Vaccinia Virus protein VP39"/>
    <property type="match status" value="1"/>
</dbReference>
<dbReference type="InterPro" id="IPR013216">
    <property type="entry name" value="Methyltransf_11"/>
</dbReference>
<reference evidence="3" key="1">
    <citation type="journal article" date="2019" name="Int. J. Syst. Evol. Microbiol.">
        <title>The Global Catalogue of Microorganisms (GCM) 10K type strain sequencing project: providing services to taxonomists for standard genome sequencing and annotation.</title>
        <authorList>
            <consortium name="The Broad Institute Genomics Platform"/>
            <consortium name="The Broad Institute Genome Sequencing Center for Infectious Disease"/>
            <person name="Wu L."/>
            <person name="Ma J."/>
        </authorList>
    </citation>
    <scope>NUCLEOTIDE SEQUENCE [LARGE SCALE GENOMIC DNA]</scope>
    <source>
        <strain evidence="3">JCM 16548</strain>
    </source>
</reference>
<dbReference type="PANTHER" id="PTHR43591">
    <property type="entry name" value="METHYLTRANSFERASE"/>
    <property type="match status" value="1"/>
</dbReference>
<evidence type="ECO:0000259" key="1">
    <source>
        <dbReference type="Pfam" id="PF08241"/>
    </source>
</evidence>
<dbReference type="SUPFAM" id="SSF53335">
    <property type="entry name" value="S-adenosyl-L-methionine-dependent methyltransferases"/>
    <property type="match status" value="1"/>
</dbReference>
<name>A0ABP7DMB4_9ACTN</name>